<evidence type="ECO:0000313" key="2">
    <source>
        <dbReference type="EMBL" id="KAK9080096.1"/>
    </source>
</evidence>
<dbReference type="Pfam" id="PF14303">
    <property type="entry name" value="NAM-associated"/>
    <property type="match status" value="1"/>
</dbReference>
<sequence length="326" mass="38539">MDSEDQEMNFTTLLSQDDYHLGLDDSPTIPHDNPTNVNKCARARGINFSLEEDKLLVSAWLNCSIDAVQGTDQKYAQLWEKIFGYFQQHRETTAERTIKSLIHRWSCIHRATNKFCAKLAQVESLNQSGITEQDKLEKAKVMYQAIEKSNFQFEHCWHLLKDQAKWISRSTKQRKAVVPSPTPTITPSSTQNVIENEIIELERPMGRKAAKAKRKAQGRQVEEVMELKKMRYTLLEESRIQEKEFYRLKAEKMEYDKEKENKRLCLEDEKLRMEAEKLRIKSEKVDLAKKEKEERIMMMDVSIMPEMQRLYFEKRQREIIMNDDHV</sequence>
<dbReference type="InterPro" id="IPR029466">
    <property type="entry name" value="NAM-associated_C"/>
</dbReference>
<comment type="caution">
    <text evidence="2">The sequence shown here is derived from an EMBL/GenBank/DDBJ whole genome shotgun (WGS) entry which is preliminary data.</text>
</comment>
<gene>
    <name evidence="2" type="ORF">SSX86_001771</name>
</gene>
<feature type="domain" description="No apical meristem-associated C-terminal" evidence="1">
    <location>
        <begin position="151"/>
        <end position="319"/>
    </location>
</feature>
<name>A0AAP0DS07_9ASTR</name>
<evidence type="ECO:0000259" key="1">
    <source>
        <dbReference type="Pfam" id="PF14303"/>
    </source>
</evidence>
<dbReference type="EMBL" id="JBCNJP010000003">
    <property type="protein sequence ID" value="KAK9080096.1"/>
    <property type="molecule type" value="Genomic_DNA"/>
</dbReference>
<evidence type="ECO:0000313" key="3">
    <source>
        <dbReference type="Proteomes" id="UP001408789"/>
    </source>
</evidence>
<dbReference type="AlphaFoldDB" id="A0AAP0DS07"/>
<dbReference type="PANTHER" id="PTHR45125:SF3">
    <property type="entry name" value="NO-APICAL-MERISTEM-ASSOCIATED CARBOXY-TERMINAL DOMAIN PROTEIN"/>
    <property type="match status" value="1"/>
</dbReference>
<dbReference type="Proteomes" id="UP001408789">
    <property type="component" value="Unassembled WGS sequence"/>
</dbReference>
<protein>
    <recommendedName>
        <fullName evidence="1">No apical meristem-associated C-terminal domain-containing protein</fullName>
    </recommendedName>
</protein>
<keyword evidence="3" id="KW-1185">Reference proteome</keyword>
<dbReference type="PANTHER" id="PTHR45125">
    <property type="entry name" value="F21J9.4-RELATED"/>
    <property type="match status" value="1"/>
</dbReference>
<proteinExistence type="predicted"/>
<organism evidence="2 3">
    <name type="scientific">Deinandra increscens subsp. villosa</name>
    <dbReference type="NCBI Taxonomy" id="3103831"/>
    <lineage>
        <taxon>Eukaryota</taxon>
        <taxon>Viridiplantae</taxon>
        <taxon>Streptophyta</taxon>
        <taxon>Embryophyta</taxon>
        <taxon>Tracheophyta</taxon>
        <taxon>Spermatophyta</taxon>
        <taxon>Magnoliopsida</taxon>
        <taxon>eudicotyledons</taxon>
        <taxon>Gunneridae</taxon>
        <taxon>Pentapetalae</taxon>
        <taxon>asterids</taxon>
        <taxon>campanulids</taxon>
        <taxon>Asterales</taxon>
        <taxon>Asteraceae</taxon>
        <taxon>Asteroideae</taxon>
        <taxon>Heliantheae alliance</taxon>
        <taxon>Madieae</taxon>
        <taxon>Madiinae</taxon>
        <taxon>Deinandra</taxon>
    </lineage>
</organism>
<reference evidence="2 3" key="1">
    <citation type="submission" date="2024-04" db="EMBL/GenBank/DDBJ databases">
        <title>The reference genome of an endangered Asteraceae, Deinandra increscens subsp. villosa, native to the Central Coast of California.</title>
        <authorList>
            <person name="Guilliams M."/>
            <person name="Hasenstab-Lehman K."/>
            <person name="Meyer R."/>
            <person name="Mcevoy S."/>
        </authorList>
    </citation>
    <scope>NUCLEOTIDE SEQUENCE [LARGE SCALE GENOMIC DNA]</scope>
    <source>
        <tissue evidence="2">Leaf</tissue>
    </source>
</reference>
<accession>A0AAP0DS07</accession>